<dbReference type="SUPFAM" id="SSF57863">
    <property type="entry name" value="ArfGap/RecO-like zinc finger"/>
    <property type="match status" value="2"/>
</dbReference>
<evidence type="ECO:0000313" key="9">
    <source>
        <dbReference type="EMBL" id="KAH0812844.1"/>
    </source>
</evidence>
<feature type="region of interest" description="Disordered" evidence="6">
    <location>
        <begin position="84"/>
        <end position="123"/>
    </location>
</feature>
<reference evidence="9" key="2">
    <citation type="submission" date="2021-08" db="EMBL/GenBank/DDBJ databases">
        <authorList>
            <person name="Eriksson T."/>
        </authorList>
    </citation>
    <scope>NUCLEOTIDE SEQUENCE</scope>
    <source>
        <strain evidence="9">Stoneville</strain>
        <tissue evidence="9">Whole head</tissue>
    </source>
</reference>
<dbReference type="PRINTS" id="PR00405">
    <property type="entry name" value="REVINTRACTNG"/>
</dbReference>
<dbReference type="GO" id="GO:0005096">
    <property type="term" value="F:GTPase activator activity"/>
    <property type="evidence" value="ECO:0007669"/>
    <property type="project" value="InterPro"/>
</dbReference>
<name>A0A8J6L7B3_TENMO</name>
<evidence type="ECO:0000256" key="1">
    <source>
        <dbReference type="ARBA" id="ARBA00022723"/>
    </source>
</evidence>
<organism evidence="9 10">
    <name type="scientific">Tenebrio molitor</name>
    <name type="common">Yellow mealworm beetle</name>
    <dbReference type="NCBI Taxonomy" id="7067"/>
    <lineage>
        <taxon>Eukaryota</taxon>
        <taxon>Metazoa</taxon>
        <taxon>Ecdysozoa</taxon>
        <taxon>Arthropoda</taxon>
        <taxon>Hexapoda</taxon>
        <taxon>Insecta</taxon>
        <taxon>Pterygota</taxon>
        <taxon>Neoptera</taxon>
        <taxon>Endopterygota</taxon>
        <taxon>Coleoptera</taxon>
        <taxon>Polyphaga</taxon>
        <taxon>Cucujiformia</taxon>
        <taxon>Tenebrionidae</taxon>
        <taxon>Tenebrio</taxon>
    </lineage>
</organism>
<evidence type="ECO:0000256" key="7">
    <source>
        <dbReference type="SAM" id="SignalP"/>
    </source>
</evidence>
<feature type="domain" description="Arf-GAP" evidence="8">
    <location>
        <begin position="122"/>
        <end position="210"/>
    </location>
</feature>
<evidence type="ECO:0000256" key="4">
    <source>
        <dbReference type="ARBA" id="ARBA00022833"/>
    </source>
</evidence>
<keyword evidence="1" id="KW-0479">Metal-binding</keyword>
<evidence type="ECO:0000313" key="10">
    <source>
        <dbReference type="Proteomes" id="UP000719412"/>
    </source>
</evidence>
<comment type="caution">
    <text evidence="9">The sequence shown here is derived from an EMBL/GenBank/DDBJ whole genome shotgun (WGS) entry which is preliminary data.</text>
</comment>
<feature type="region of interest" description="Disordered" evidence="6">
    <location>
        <begin position="816"/>
        <end position="855"/>
    </location>
</feature>
<dbReference type="Pfam" id="PF01412">
    <property type="entry name" value="ArfGap"/>
    <property type="match status" value="2"/>
</dbReference>
<dbReference type="InterPro" id="IPR037278">
    <property type="entry name" value="ARFGAP/RecO"/>
</dbReference>
<evidence type="ECO:0000256" key="6">
    <source>
        <dbReference type="SAM" id="MobiDB-lite"/>
    </source>
</evidence>
<feature type="compositionally biased region" description="Low complexity" evidence="6">
    <location>
        <begin position="821"/>
        <end position="855"/>
    </location>
</feature>
<evidence type="ECO:0000256" key="3">
    <source>
        <dbReference type="ARBA" id="ARBA00022771"/>
    </source>
</evidence>
<feature type="chain" id="PRO_5035171792" description="Arf-GAP domain-containing protein" evidence="7">
    <location>
        <begin position="30"/>
        <end position="944"/>
    </location>
</feature>
<keyword evidence="3 5" id="KW-0863">Zinc-finger</keyword>
<dbReference type="PANTHER" id="PTHR46134">
    <property type="entry name" value="DRONGO, ISOFORM F"/>
    <property type="match status" value="1"/>
</dbReference>
<sequence length="944" mass="104117">MNNMKTLQGAKILNLVSVISLFLPYDIESGGLDPFDPSEWLGENRARDPNCELNCANSLRKRSDRCVVKFVDLVSSDRLRLSASPVSRNAPGEPVVKLNGRSSAGRASAPDRMASSRKKQDEKNLKTLRELGALPQNKYCFDCNQRGPTYVDMTIGSFVCTKCSGMLCGTFRPDEPLSLIHVDNQRDKETNQAKALKPYIFKLSHQEPGNCRRSLRMSPVLSTCRGIRPRSGGHADVAQRKRYEKCNELQRERSGCLSCDTRREWRLGVRSRREVPQWLFPECNNHCGHILSEKRRMFSSDGRKSCAAGVVPPRWRLRNSNLMEQVGSVHDQCYGADSGVNTADKRPVSRPWRAPGSGQCQSLDCGLLGGAVLSGDVSPVVPVGDKTGDLCGSPSAPMHRRDKYYLASPATNIYKLIVISKYIHAADKFVVIENICAATASERRGLTPPHRVKSISMATFTADEIELLKSRGNDYCKSVWLGLYDGAAPAADCRDEQTVKDLMVDKYERKRYYLDPAQALKNGYAKAVLPEAAKVKPLSALLSDPKPIKLNGNATEFNRKRPEVGKSAATTTTFAVNFDNADIFTSNNNNNNNTTTTTTQQQQESFANFDDNPVFTTSTNNSSEYLRVQERLLDKCGGFGHPSRNCRVRDRGSQAHIKGIRLRDGVNSIKKLVSTPDFRVKVPHLPRSRSQVRSVPEPIDVWSGVACFASMNAVHCQIRAFDVFPAMSLVCYIGVLFLPADQFSIFDLKFTNSGPVLNQVPLFPKCNTNRWSMPTPTAFDNFNLAQSNNVSKVPAAPPEDKYAALKDLDNALKTQNAVDWNSSGSNGSLYSSPTPTGSMYSSPSPQSSMFGSPSQGQFMNAFQNQENAFSNPFNSNGMNWASNGNNFGNAQPFANPFREPARVNGFAQNFQPSLFPVTANGSTWGANPFKVGATANVNSNNPFL</sequence>
<proteinExistence type="predicted"/>
<keyword evidence="4" id="KW-0862">Zinc</keyword>
<keyword evidence="2" id="KW-0677">Repeat</keyword>
<evidence type="ECO:0000259" key="8">
    <source>
        <dbReference type="PROSITE" id="PS50115"/>
    </source>
</evidence>
<gene>
    <name evidence="9" type="ORF">GEV33_009943</name>
</gene>
<dbReference type="InterPro" id="IPR038508">
    <property type="entry name" value="ArfGAP_dom_sf"/>
</dbReference>
<dbReference type="Proteomes" id="UP000719412">
    <property type="component" value="Unassembled WGS sequence"/>
</dbReference>
<dbReference type="GO" id="GO:0005737">
    <property type="term" value="C:cytoplasm"/>
    <property type="evidence" value="ECO:0007669"/>
    <property type="project" value="TreeGrafter"/>
</dbReference>
<dbReference type="InterPro" id="IPR001164">
    <property type="entry name" value="ArfGAP_dom"/>
</dbReference>
<dbReference type="SMART" id="SM00105">
    <property type="entry name" value="ArfGap"/>
    <property type="match status" value="1"/>
</dbReference>
<accession>A0A8J6L7B3</accession>
<keyword evidence="10" id="KW-1185">Reference proteome</keyword>
<dbReference type="PANTHER" id="PTHR46134:SF3">
    <property type="entry name" value="ARFGAP WITH FG REPEATS 1"/>
    <property type="match status" value="1"/>
</dbReference>
<evidence type="ECO:0000256" key="5">
    <source>
        <dbReference type="PROSITE-ProRule" id="PRU00288"/>
    </source>
</evidence>
<evidence type="ECO:0000256" key="2">
    <source>
        <dbReference type="ARBA" id="ARBA00022737"/>
    </source>
</evidence>
<dbReference type="PROSITE" id="PS50115">
    <property type="entry name" value="ARFGAP"/>
    <property type="match status" value="1"/>
</dbReference>
<dbReference type="AlphaFoldDB" id="A0A8J6L7B3"/>
<dbReference type="GO" id="GO:0016020">
    <property type="term" value="C:membrane"/>
    <property type="evidence" value="ECO:0007669"/>
    <property type="project" value="TreeGrafter"/>
</dbReference>
<dbReference type="GO" id="GO:0008270">
    <property type="term" value="F:zinc ion binding"/>
    <property type="evidence" value="ECO:0007669"/>
    <property type="project" value="UniProtKB-KW"/>
</dbReference>
<protein>
    <recommendedName>
        <fullName evidence="8">Arf-GAP domain-containing protein</fullName>
    </recommendedName>
</protein>
<dbReference type="Gene3D" id="1.10.220.150">
    <property type="entry name" value="Arf GTPase activating protein"/>
    <property type="match status" value="2"/>
</dbReference>
<reference evidence="9" key="1">
    <citation type="journal article" date="2020" name="J Insects Food Feed">
        <title>The yellow mealworm (Tenebrio molitor) genome: a resource for the emerging insects as food and feed industry.</title>
        <authorList>
            <person name="Eriksson T."/>
            <person name="Andere A."/>
            <person name="Kelstrup H."/>
            <person name="Emery V."/>
            <person name="Picard C."/>
        </authorList>
    </citation>
    <scope>NUCLEOTIDE SEQUENCE</scope>
    <source>
        <strain evidence="9">Stoneville</strain>
        <tissue evidence="9">Whole head</tissue>
    </source>
</reference>
<dbReference type="InterPro" id="IPR052248">
    <property type="entry name" value="Arf-GAP_FG-repeat_protein"/>
</dbReference>
<feature type="signal peptide" evidence="7">
    <location>
        <begin position="1"/>
        <end position="29"/>
    </location>
</feature>
<dbReference type="EMBL" id="JABDTM020025755">
    <property type="protein sequence ID" value="KAH0812844.1"/>
    <property type="molecule type" value="Genomic_DNA"/>
</dbReference>
<keyword evidence="7" id="KW-0732">Signal</keyword>